<evidence type="ECO:0000313" key="2">
    <source>
        <dbReference type="EMBL" id="KAG5681686.1"/>
    </source>
</evidence>
<reference evidence="2" key="1">
    <citation type="submission" date="2021-03" db="EMBL/GenBank/DDBJ databases">
        <title>Chromosome level genome of the anhydrobiotic midge Polypedilum vanderplanki.</title>
        <authorList>
            <person name="Yoshida Y."/>
            <person name="Kikawada T."/>
            <person name="Gusev O."/>
        </authorList>
    </citation>
    <scope>NUCLEOTIDE SEQUENCE</scope>
    <source>
        <strain evidence="2">NIAS01</strain>
        <tissue evidence="2">Whole body or cell culture</tissue>
    </source>
</reference>
<dbReference type="InterPro" id="IPR010849">
    <property type="entry name" value="Gonadal"/>
</dbReference>
<proteinExistence type="inferred from homology"/>
<protein>
    <submittedName>
        <fullName evidence="2">Uncharacterized protein</fullName>
    </submittedName>
</protein>
<dbReference type="PANTHER" id="PTHR13054">
    <property type="entry name" value="DIGEORGE SYNDROME CRITICAL REGION 6 DGCR6 FAMILY MEMBER"/>
    <property type="match status" value="1"/>
</dbReference>
<gene>
    <name evidence="2" type="ORF">PVAND_011098</name>
</gene>
<organism evidence="2 3">
    <name type="scientific">Polypedilum vanderplanki</name>
    <name type="common">Sleeping chironomid midge</name>
    <dbReference type="NCBI Taxonomy" id="319348"/>
    <lineage>
        <taxon>Eukaryota</taxon>
        <taxon>Metazoa</taxon>
        <taxon>Ecdysozoa</taxon>
        <taxon>Arthropoda</taxon>
        <taxon>Hexapoda</taxon>
        <taxon>Insecta</taxon>
        <taxon>Pterygota</taxon>
        <taxon>Neoptera</taxon>
        <taxon>Endopterygota</taxon>
        <taxon>Diptera</taxon>
        <taxon>Nematocera</taxon>
        <taxon>Chironomoidea</taxon>
        <taxon>Chironomidae</taxon>
        <taxon>Chironominae</taxon>
        <taxon>Polypedilum</taxon>
        <taxon>Polypedilum</taxon>
    </lineage>
</organism>
<comment type="similarity">
    <text evidence="1">Belongs to the gonadal family.</text>
</comment>
<dbReference type="PANTHER" id="PTHR13054:SF2">
    <property type="entry name" value="PROTEIN DGCR6"/>
    <property type="match status" value="1"/>
</dbReference>
<dbReference type="Proteomes" id="UP001107558">
    <property type="component" value="Chromosome 1"/>
</dbReference>
<evidence type="ECO:0000313" key="3">
    <source>
        <dbReference type="Proteomes" id="UP001107558"/>
    </source>
</evidence>
<accession>A0A9J6CJD9</accession>
<dbReference type="EMBL" id="JADBJN010000001">
    <property type="protein sequence ID" value="KAG5681686.1"/>
    <property type="molecule type" value="Genomic_DNA"/>
</dbReference>
<name>A0A9J6CJD9_POLVA</name>
<keyword evidence="3" id="KW-1185">Reference proteome</keyword>
<evidence type="ECO:0000256" key="1">
    <source>
        <dbReference type="ARBA" id="ARBA00005939"/>
    </source>
</evidence>
<sequence length="176" mass="20741">MNDQSNVILQKKLYFMVEKLKDFHSRLDEDIQNRIPLENLITMANVLANDEHIFDVVGKLNEYQNAAEEMYKKQRDDQIRNDQKEIESYMATLNDNEEILHTIHLLKKQHAQKLKELDKAIIQNLDLLVKEQANTLSILGLPQFFETNDNKQIICQMHLLSFILKLQKLMEGQNFS</sequence>
<comment type="caution">
    <text evidence="2">The sequence shown here is derived from an EMBL/GenBank/DDBJ whole genome shotgun (WGS) entry which is preliminary data.</text>
</comment>
<dbReference type="Pfam" id="PF07324">
    <property type="entry name" value="DGCR6"/>
    <property type="match status" value="1"/>
</dbReference>
<dbReference type="AlphaFoldDB" id="A0A9J6CJD9"/>
<dbReference type="OrthoDB" id="21617at2759"/>